<gene>
    <name evidence="1" type="ORF">HanXRQr2_Chr14g0627371</name>
</gene>
<name>A0A9K3E642_HELAN</name>
<evidence type="ECO:0000313" key="1">
    <source>
        <dbReference type="EMBL" id="KAF5767692.1"/>
    </source>
</evidence>
<keyword evidence="2" id="KW-1185">Reference proteome</keyword>
<comment type="caution">
    <text evidence="1">The sequence shown here is derived from an EMBL/GenBank/DDBJ whole genome shotgun (WGS) entry which is preliminary data.</text>
</comment>
<accession>A0A9K3E642</accession>
<reference evidence="1" key="1">
    <citation type="journal article" date="2017" name="Nature">
        <title>The sunflower genome provides insights into oil metabolism, flowering and Asterid evolution.</title>
        <authorList>
            <person name="Badouin H."/>
            <person name="Gouzy J."/>
            <person name="Grassa C.J."/>
            <person name="Murat F."/>
            <person name="Staton S.E."/>
            <person name="Cottret L."/>
            <person name="Lelandais-Briere C."/>
            <person name="Owens G.L."/>
            <person name="Carrere S."/>
            <person name="Mayjonade B."/>
            <person name="Legrand L."/>
            <person name="Gill N."/>
            <person name="Kane N.C."/>
            <person name="Bowers J.E."/>
            <person name="Hubner S."/>
            <person name="Bellec A."/>
            <person name="Berard A."/>
            <person name="Berges H."/>
            <person name="Blanchet N."/>
            <person name="Boniface M.C."/>
            <person name="Brunel D."/>
            <person name="Catrice O."/>
            <person name="Chaidir N."/>
            <person name="Claudel C."/>
            <person name="Donnadieu C."/>
            <person name="Faraut T."/>
            <person name="Fievet G."/>
            <person name="Helmstetter N."/>
            <person name="King M."/>
            <person name="Knapp S.J."/>
            <person name="Lai Z."/>
            <person name="Le Paslier M.C."/>
            <person name="Lippi Y."/>
            <person name="Lorenzon L."/>
            <person name="Mandel J.R."/>
            <person name="Marage G."/>
            <person name="Marchand G."/>
            <person name="Marquand E."/>
            <person name="Bret-Mestries E."/>
            <person name="Morien E."/>
            <person name="Nambeesan S."/>
            <person name="Nguyen T."/>
            <person name="Pegot-Espagnet P."/>
            <person name="Pouilly N."/>
            <person name="Raftis F."/>
            <person name="Sallet E."/>
            <person name="Schiex T."/>
            <person name="Thomas J."/>
            <person name="Vandecasteele C."/>
            <person name="Vares D."/>
            <person name="Vear F."/>
            <person name="Vautrin S."/>
            <person name="Crespi M."/>
            <person name="Mangin B."/>
            <person name="Burke J.M."/>
            <person name="Salse J."/>
            <person name="Munos S."/>
            <person name="Vincourt P."/>
            <person name="Rieseberg L.H."/>
            <person name="Langlade N.B."/>
        </authorList>
    </citation>
    <scope>NUCLEOTIDE SEQUENCE</scope>
    <source>
        <tissue evidence="1">Leaves</tissue>
    </source>
</reference>
<sequence>MKFYFRYHYWVTGLIQKMRCNLNPSLSYASSIEPFALADV</sequence>
<evidence type="ECO:0000313" key="2">
    <source>
        <dbReference type="Proteomes" id="UP000215914"/>
    </source>
</evidence>
<reference evidence="1" key="2">
    <citation type="submission" date="2020-06" db="EMBL/GenBank/DDBJ databases">
        <title>Helianthus annuus Genome sequencing and assembly Release 2.</title>
        <authorList>
            <person name="Gouzy J."/>
            <person name="Langlade N."/>
            <person name="Munos S."/>
        </authorList>
    </citation>
    <scope>NUCLEOTIDE SEQUENCE</scope>
    <source>
        <tissue evidence="1">Leaves</tissue>
    </source>
</reference>
<dbReference type="Proteomes" id="UP000215914">
    <property type="component" value="Unassembled WGS sequence"/>
</dbReference>
<dbReference type="Gramene" id="mRNA:HanXRQr2_Chr14g0627371">
    <property type="protein sequence ID" value="mRNA:HanXRQr2_Chr14g0627371"/>
    <property type="gene ID" value="HanXRQr2_Chr14g0627371"/>
</dbReference>
<proteinExistence type="predicted"/>
<protein>
    <submittedName>
        <fullName evidence="1">Uncharacterized protein</fullName>
    </submittedName>
</protein>
<dbReference type="EMBL" id="MNCJ02000329">
    <property type="protein sequence ID" value="KAF5767692.1"/>
    <property type="molecule type" value="Genomic_DNA"/>
</dbReference>
<dbReference type="AlphaFoldDB" id="A0A9K3E642"/>
<organism evidence="1 2">
    <name type="scientific">Helianthus annuus</name>
    <name type="common">Common sunflower</name>
    <dbReference type="NCBI Taxonomy" id="4232"/>
    <lineage>
        <taxon>Eukaryota</taxon>
        <taxon>Viridiplantae</taxon>
        <taxon>Streptophyta</taxon>
        <taxon>Embryophyta</taxon>
        <taxon>Tracheophyta</taxon>
        <taxon>Spermatophyta</taxon>
        <taxon>Magnoliopsida</taxon>
        <taxon>eudicotyledons</taxon>
        <taxon>Gunneridae</taxon>
        <taxon>Pentapetalae</taxon>
        <taxon>asterids</taxon>
        <taxon>campanulids</taxon>
        <taxon>Asterales</taxon>
        <taxon>Asteraceae</taxon>
        <taxon>Asteroideae</taxon>
        <taxon>Heliantheae alliance</taxon>
        <taxon>Heliantheae</taxon>
        <taxon>Helianthus</taxon>
    </lineage>
</organism>